<dbReference type="SUPFAM" id="SSF47413">
    <property type="entry name" value="lambda repressor-like DNA-binding domains"/>
    <property type="match status" value="1"/>
</dbReference>
<proteinExistence type="predicted"/>
<dbReference type="GO" id="GO:0005829">
    <property type="term" value="C:cytosol"/>
    <property type="evidence" value="ECO:0007669"/>
    <property type="project" value="TreeGrafter"/>
</dbReference>
<dbReference type="CDD" id="cd00093">
    <property type="entry name" value="HTH_XRE"/>
    <property type="match status" value="1"/>
</dbReference>
<dbReference type="Proteomes" id="UP000199035">
    <property type="component" value="Unassembled WGS sequence"/>
</dbReference>
<evidence type="ECO:0000256" key="3">
    <source>
        <dbReference type="ARBA" id="ARBA00023163"/>
    </source>
</evidence>
<dbReference type="GO" id="GO:0003677">
    <property type="term" value="F:DNA binding"/>
    <property type="evidence" value="ECO:0007669"/>
    <property type="project" value="UniProtKB-KW"/>
</dbReference>
<dbReference type="STRING" id="595670.SAMN05421643_13221"/>
<reference evidence="6" key="1">
    <citation type="submission" date="2016-10" db="EMBL/GenBank/DDBJ databases">
        <authorList>
            <person name="Varghese N."/>
            <person name="Submissions S."/>
        </authorList>
    </citation>
    <scope>NUCLEOTIDE SEQUENCE [LARGE SCALE GENOMIC DNA]</scope>
    <source>
        <strain evidence="6">ANC 5109</strain>
    </source>
</reference>
<keyword evidence="1" id="KW-0805">Transcription regulation</keyword>
<evidence type="ECO:0000313" key="5">
    <source>
        <dbReference type="EMBL" id="SDY80869.1"/>
    </source>
</evidence>
<dbReference type="EMBL" id="FNPK01000032">
    <property type="protein sequence ID" value="SDY80869.1"/>
    <property type="molecule type" value="Genomic_DNA"/>
</dbReference>
<keyword evidence="6" id="KW-1185">Reference proteome</keyword>
<sequence length="70" mass="8051">MSSIEKKIGHQLKLVRLSKGLTQEQLAELSDLHRTYIGSVERGERNITVKNLYKILLAMECPLGDFFRSF</sequence>
<dbReference type="InterPro" id="IPR001387">
    <property type="entry name" value="Cro/C1-type_HTH"/>
</dbReference>
<protein>
    <submittedName>
        <fullName evidence="5">DNA-binding transcriptional regulator, XRE-family HTH domain</fullName>
    </submittedName>
</protein>
<dbReference type="InterPro" id="IPR050807">
    <property type="entry name" value="TransReg_Diox_bact_type"/>
</dbReference>
<gene>
    <name evidence="5" type="ORF">SAMN05421643_13221</name>
</gene>
<keyword evidence="3" id="KW-0804">Transcription</keyword>
<name>A0A1H3MY36_9GAMM</name>
<organism evidence="5 6">
    <name type="scientific">Acinetobacter kyonggiensis</name>
    <dbReference type="NCBI Taxonomy" id="595670"/>
    <lineage>
        <taxon>Bacteria</taxon>
        <taxon>Pseudomonadati</taxon>
        <taxon>Pseudomonadota</taxon>
        <taxon>Gammaproteobacteria</taxon>
        <taxon>Moraxellales</taxon>
        <taxon>Moraxellaceae</taxon>
        <taxon>Acinetobacter</taxon>
    </lineage>
</organism>
<accession>A0A1H3MY36</accession>
<dbReference type="PANTHER" id="PTHR46797:SF23">
    <property type="entry name" value="HTH-TYPE TRANSCRIPTIONAL REGULATOR SUTR"/>
    <property type="match status" value="1"/>
</dbReference>
<evidence type="ECO:0000313" key="6">
    <source>
        <dbReference type="Proteomes" id="UP000199035"/>
    </source>
</evidence>
<feature type="domain" description="HTH cro/C1-type" evidence="4">
    <location>
        <begin position="12"/>
        <end position="66"/>
    </location>
</feature>
<evidence type="ECO:0000256" key="1">
    <source>
        <dbReference type="ARBA" id="ARBA00023015"/>
    </source>
</evidence>
<dbReference type="Pfam" id="PF01381">
    <property type="entry name" value="HTH_3"/>
    <property type="match status" value="1"/>
</dbReference>
<keyword evidence="2 5" id="KW-0238">DNA-binding</keyword>
<dbReference type="SMART" id="SM00530">
    <property type="entry name" value="HTH_XRE"/>
    <property type="match status" value="1"/>
</dbReference>
<dbReference type="Gene3D" id="1.10.260.40">
    <property type="entry name" value="lambda repressor-like DNA-binding domains"/>
    <property type="match status" value="1"/>
</dbReference>
<evidence type="ECO:0000256" key="2">
    <source>
        <dbReference type="ARBA" id="ARBA00023125"/>
    </source>
</evidence>
<dbReference type="GO" id="GO:0003700">
    <property type="term" value="F:DNA-binding transcription factor activity"/>
    <property type="evidence" value="ECO:0007669"/>
    <property type="project" value="TreeGrafter"/>
</dbReference>
<dbReference type="AlphaFoldDB" id="A0A1H3MY36"/>
<evidence type="ECO:0000259" key="4">
    <source>
        <dbReference type="PROSITE" id="PS50943"/>
    </source>
</evidence>
<dbReference type="RefSeq" id="WP_244516345.1">
    <property type="nucleotide sequence ID" value="NZ_FNPK01000032.1"/>
</dbReference>
<dbReference type="PROSITE" id="PS50943">
    <property type="entry name" value="HTH_CROC1"/>
    <property type="match status" value="1"/>
</dbReference>
<dbReference type="InterPro" id="IPR010982">
    <property type="entry name" value="Lambda_DNA-bd_dom_sf"/>
</dbReference>
<dbReference type="PANTHER" id="PTHR46797">
    <property type="entry name" value="HTH-TYPE TRANSCRIPTIONAL REGULATOR"/>
    <property type="match status" value="1"/>
</dbReference>